<evidence type="ECO:0000256" key="6">
    <source>
        <dbReference type="ARBA" id="ARBA00023004"/>
    </source>
</evidence>
<name>A0AAD7HFC5_9AGAR</name>
<dbReference type="PANTHER" id="PTHR46300:SF7">
    <property type="entry name" value="P450, PUTATIVE (EUROFUNG)-RELATED"/>
    <property type="match status" value="1"/>
</dbReference>
<proteinExistence type="inferred from homology"/>
<keyword evidence="6" id="KW-0408">Iron</keyword>
<dbReference type="InterPro" id="IPR001128">
    <property type="entry name" value="Cyt_P450"/>
</dbReference>
<comment type="caution">
    <text evidence="8">The sequence shown here is derived from an EMBL/GenBank/DDBJ whole genome shotgun (WGS) entry which is preliminary data.</text>
</comment>
<keyword evidence="5" id="KW-0560">Oxidoreductase</keyword>
<evidence type="ECO:0000313" key="8">
    <source>
        <dbReference type="EMBL" id="KAJ7718767.1"/>
    </source>
</evidence>
<organism evidence="8 9">
    <name type="scientific">Mycena maculata</name>
    <dbReference type="NCBI Taxonomy" id="230809"/>
    <lineage>
        <taxon>Eukaryota</taxon>
        <taxon>Fungi</taxon>
        <taxon>Dikarya</taxon>
        <taxon>Basidiomycota</taxon>
        <taxon>Agaricomycotina</taxon>
        <taxon>Agaricomycetes</taxon>
        <taxon>Agaricomycetidae</taxon>
        <taxon>Agaricales</taxon>
        <taxon>Marasmiineae</taxon>
        <taxon>Mycenaceae</taxon>
        <taxon>Mycena</taxon>
    </lineage>
</organism>
<dbReference type="Pfam" id="PF00067">
    <property type="entry name" value="p450"/>
    <property type="match status" value="1"/>
</dbReference>
<evidence type="ECO:0000256" key="2">
    <source>
        <dbReference type="ARBA" id="ARBA00010617"/>
    </source>
</evidence>
<evidence type="ECO:0000256" key="5">
    <source>
        <dbReference type="ARBA" id="ARBA00023002"/>
    </source>
</evidence>
<dbReference type="GO" id="GO:0005506">
    <property type="term" value="F:iron ion binding"/>
    <property type="evidence" value="ECO:0007669"/>
    <property type="project" value="InterPro"/>
</dbReference>
<evidence type="ECO:0000256" key="7">
    <source>
        <dbReference type="ARBA" id="ARBA00023033"/>
    </source>
</evidence>
<accession>A0AAD7HFC5</accession>
<dbReference type="SUPFAM" id="SSF48264">
    <property type="entry name" value="Cytochrome P450"/>
    <property type="match status" value="1"/>
</dbReference>
<keyword evidence="4" id="KW-0479">Metal-binding</keyword>
<evidence type="ECO:0000256" key="3">
    <source>
        <dbReference type="ARBA" id="ARBA00022617"/>
    </source>
</evidence>
<sequence length="189" mass="20913">MSLYPEVQAAAQKELDTIIGTDHLPKIADCTQLPYMMVLCKEVFCWHVASPTGSDRGPGIPHRARPDFIYDCEGSLPLFIPKDSLITPNIWLKMIHDPDRYANPMAFDPTRFIPTAGKAAEQDPVRMCFSFGRCQVFTFKADRETVGKILADTTVFMACSTILAVFNMTKARENGVVVEPPVGQADGTV</sequence>
<dbReference type="InterPro" id="IPR050364">
    <property type="entry name" value="Cytochrome_P450_fung"/>
</dbReference>
<comment type="cofactor">
    <cofactor evidence="1">
        <name>heme</name>
        <dbReference type="ChEBI" id="CHEBI:30413"/>
    </cofactor>
</comment>
<dbReference type="GO" id="GO:0016705">
    <property type="term" value="F:oxidoreductase activity, acting on paired donors, with incorporation or reduction of molecular oxygen"/>
    <property type="evidence" value="ECO:0007669"/>
    <property type="project" value="InterPro"/>
</dbReference>
<dbReference type="Proteomes" id="UP001215280">
    <property type="component" value="Unassembled WGS sequence"/>
</dbReference>
<keyword evidence="9" id="KW-1185">Reference proteome</keyword>
<dbReference type="EMBL" id="JARJLG010000300">
    <property type="protein sequence ID" value="KAJ7718767.1"/>
    <property type="molecule type" value="Genomic_DNA"/>
</dbReference>
<protein>
    <submittedName>
        <fullName evidence="8">Cytochrome P450</fullName>
    </submittedName>
</protein>
<dbReference type="Gene3D" id="1.10.630.10">
    <property type="entry name" value="Cytochrome P450"/>
    <property type="match status" value="1"/>
</dbReference>
<gene>
    <name evidence="8" type="ORF">DFH07DRAFT_1011475</name>
</gene>
<feature type="non-terminal residue" evidence="8">
    <location>
        <position position="1"/>
    </location>
</feature>
<evidence type="ECO:0000313" key="9">
    <source>
        <dbReference type="Proteomes" id="UP001215280"/>
    </source>
</evidence>
<dbReference type="GO" id="GO:0020037">
    <property type="term" value="F:heme binding"/>
    <property type="evidence" value="ECO:0007669"/>
    <property type="project" value="InterPro"/>
</dbReference>
<keyword evidence="7" id="KW-0503">Monooxygenase</keyword>
<keyword evidence="3" id="KW-0349">Heme</keyword>
<reference evidence="8" key="1">
    <citation type="submission" date="2023-03" db="EMBL/GenBank/DDBJ databases">
        <title>Massive genome expansion in bonnet fungi (Mycena s.s.) driven by repeated elements and novel gene families across ecological guilds.</title>
        <authorList>
            <consortium name="Lawrence Berkeley National Laboratory"/>
            <person name="Harder C.B."/>
            <person name="Miyauchi S."/>
            <person name="Viragh M."/>
            <person name="Kuo A."/>
            <person name="Thoen E."/>
            <person name="Andreopoulos B."/>
            <person name="Lu D."/>
            <person name="Skrede I."/>
            <person name="Drula E."/>
            <person name="Henrissat B."/>
            <person name="Morin E."/>
            <person name="Kohler A."/>
            <person name="Barry K."/>
            <person name="LaButti K."/>
            <person name="Morin E."/>
            <person name="Salamov A."/>
            <person name="Lipzen A."/>
            <person name="Mereny Z."/>
            <person name="Hegedus B."/>
            <person name="Baldrian P."/>
            <person name="Stursova M."/>
            <person name="Weitz H."/>
            <person name="Taylor A."/>
            <person name="Grigoriev I.V."/>
            <person name="Nagy L.G."/>
            <person name="Martin F."/>
            <person name="Kauserud H."/>
        </authorList>
    </citation>
    <scope>NUCLEOTIDE SEQUENCE</scope>
    <source>
        <strain evidence="8">CBHHK188m</strain>
    </source>
</reference>
<dbReference type="AlphaFoldDB" id="A0AAD7HFC5"/>
<dbReference type="GO" id="GO:0004497">
    <property type="term" value="F:monooxygenase activity"/>
    <property type="evidence" value="ECO:0007669"/>
    <property type="project" value="UniProtKB-KW"/>
</dbReference>
<dbReference type="PANTHER" id="PTHR46300">
    <property type="entry name" value="P450, PUTATIVE (EUROFUNG)-RELATED-RELATED"/>
    <property type="match status" value="1"/>
</dbReference>
<dbReference type="InterPro" id="IPR036396">
    <property type="entry name" value="Cyt_P450_sf"/>
</dbReference>
<comment type="similarity">
    <text evidence="2">Belongs to the cytochrome P450 family.</text>
</comment>
<evidence type="ECO:0000256" key="1">
    <source>
        <dbReference type="ARBA" id="ARBA00001971"/>
    </source>
</evidence>
<evidence type="ECO:0000256" key="4">
    <source>
        <dbReference type="ARBA" id="ARBA00022723"/>
    </source>
</evidence>